<dbReference type="EMBL" id="JACHBI010000027">
    <property type="protein sequence ID" value="MBB5577862.1"/>
    <property type="molecule type" value="Genomic_DNA"/>
</dbReference>
<dbReference type="InterPro" id="IPR011010">
    <property type="entry name" value="DNA_brk_join_enz"/>
</dbReference>
<evidence type="ECO:0000256" key="5">
    <source>
        <dbReference type="SAM" id="MobiDB-lite"/>
    </source>
</evidence>
<reference evidence="7 8" key="1">
    <citation type="submission" date="2020-08" db="EMBL/GenBank/DDBJ databases">
        <title>Genomic Encyclopedia of Type Strains, Phase IV (KMG-V): Genome sequencing to study the core and pangenomes of soil and plant-associated prokaryotes.</title>
        <authorList>
            <person name="Whitman W."/>
        </authorList>
    </citation>
    <scope>NUCLEOTIDE SEQUENCE [LARGE SCALE GENOMIC DNA]</scope>
    <source>
        <strain evidence="7 8">SEMIA 4064</strain>
    </source>
</reference>
<name>A0A7W9D4V2_9HYPH</name>
<evidence type="ECO:0000259" key="6">
    <source>
        <dbReference type="PROSITE" id="PS51898"/>
    </source>
</evidence>
<dbReference type="GO" id="GO:0007059">
    <property type="term" value="P:chromosome segregation"/>
    <property type="evidence" value="ECO:0007669"/>
    <property type="project" value="UniProtKB-KW"/>
</dbReference>
<protein>
    <submittedName>
        <fullName evidence="7">Integrase</fullName>
    </submittedName>
</protein>
<dbReference type="SUPFAM" id="SSF56349">
    <property type="entry name" value="DNA breaking-rejoining enzymes"/>
    <property type="match status" value="1"/>
</dbReference>
<feature type="compositionally biased region" description="Low complexity" evidence="5">
    <location>
        <begin position="385"/>
        <end position="400"/>
    </location>
</feature>
<evidence type="ECO:0000313" key="8">
    <source>
        <dbReference type="Proteomes" id="UP000549882"/>
    </source>
</evidence>
<keyword evidence="3" id="KW-0238">DNA-binding</keyword>
<dbReference type="Gene3D" id="1.10.150.130">
    <property type="match status" value="1"/>
</dbReference>
<gene>
    <name evidence="7" type="ORF">GGD50_006518</name>
</gene>
<dbReference type="SUPFAM" id="SSF47823">
    <property type="entry name" value="lambda integrase-like, N-terminal domain"/>
    <property type="match status" value="1"/>
</dbReference>
<dbReference type="PROSITE" id="PS51898">
    <property type="entry name" value="TYR_RECOMBINASE"/>
    <property type="match status" value="1"/>
</dbReference>
<keyword evidence="4" id="KW-0233">DNA recombination</keyword>
<evidence type="ECO:0000313" key="7">
    <source>
        <dbReference type="EMBL" id="MBB5577862.1"/>
    </source>
</evidence>
<evidence type="ECO:0000256" key="1">
    <source>
        <dbReference type="ARBA" id="ARBA00022829"/>
    </source>
</evidence>
<dbReference type="InterPro" id="IPR010998">
    <property type="entry name" value="Integrase_recombinase_N"/>
</dbReference>
<feature type="domain" description="Tyr recombinase" evidence="6">
    <location>
        <begin position="183"/>
        <end position="392"/>
    </location>
</feature>
<organism evidence="7 8">
    <name type="scientific">Rhizobium paranaense</name>
    <dbReference type="NCBI Taxonomy" id="1650438"/>
    <lineage>
        <taxon>Bacteria</taxon>
        <taxon>Pseudomonadati</taxon>
        <taxon>Pseudomonadota</taxon>
        <taxon>Alphaproteobacteria</taxon>
        <taxon>Hyphomicrobiales</taxon>
        <taxon>Rhizobiaceae</taxon>
        <taxon>Rhizobium/Agrobacterium group</taxon>
        <taxon>Rhizobium</taxon>
    </lineage>
</organism>
<proteinExistence type="predicted"/>
<evidence type="ECO:0000256" key="3">
    <source>
        <dbReference type="ARBA" id="ARBA00023125"/>
    </source>
</evidence>
<dbReference type="GO" id="GO:0006310">
    <property type="term" value="P:DNA recombination"/>
    <property type="evidence" value="ECO:0007669"/>
    <property type="project" value="UniProtKB-KW"/>
</dbReference>
<evidence type="ECO:0000256" key="2">
    <source>
        <dbReference type="ARBA" id="ARBA00022908"/>
    </source>
</evidence>
<keyword evidence="1" id="KW-0159">Chromosome partition</keyword>
<accession>A0A7W9D4V2</accession>
<dbReference type="GO" id="GO:0003677">
    <property type="term" value="F:DNA binding"/>
    <property type="evidence" value="ECO:0007669"/>
    <property type="project" value="UniProtKB-KW"/>
</dbReference>
<dbReference type="PANTHER" id="PTHR30349">
    <property type="entry name" value="PHAGE INTEGRASE-RELATED"/>
    <property type="match status" value="1"/>
</dbReference>
<dbReference type="Proteomes" id="UP000549882">
    <property type="component" value="Unassembled WGS sequence"/>
</dbReference>
<feature type="region of interest" description="Disordered" evidence="5">
    <location>
        <begin position="377"/>
        <end position="403"/>
    </location>
</feature>
<dbReference type="Gene3D" id="1.10.443.10">
    <property type="entry name" value="Intergrase catalytic core"/>
    <property type="match status" value="1"/>
</dbReference>
<sequence>MTRKAIPLPSAADPVLQRAEELDALDAILPFARRDQLATLLTDEDVATLKHLAREGMGANALRALASDLGYLEAWCELSTGTPLPWPAPESLLLKFVAHHLWDPVERAEDPSHGMPLDVEAGMRLQGLLRTDGPRAPDTVRRRLTSWSILTRWRGLTGSFTAPSLKSALRLAVRANARPRQRKSKKAVAGDILAELIATCASDRLVDIRDRALLLTAFASGGRRRSEIAGLRIEDLVDEEPVHADPRDSASPLLPCLTINLGRTKTTTAEEKAHAILIGRPVEAVKQLLAQAKIDTGPLFRRIDQWGNVDRRPLTPQSVNLILKSRCKQAGLDPEAFSAHGLRSGYLTAAADRGIPLQEAMQQSLHKSVTQAATTTMRNGKTAVRRGLSPSPRSLPSGSPVTSLAGMRSAHRLDFGSFPRLSRGIST</sequence>
<dbReference type="PANTHER" id="PTHR30349:SF81">
    <property type="entry name" value="TYROSINE RECOMBINASE XERC"/>
    <property type="match status" value="1"/>
</dbReference>
<dbReference type="InterPro" id="IPR013762">
    <property type="entry name" value="Integrase-like_cat_sf"/>
</dbReference>
<dbReference type="GO" id="GO:0015074">
    <property type="term" value="P:DNA integration"/>
    <property type="evidence" value="ECO:0007669"/>
    <property type="project" value="UniProtKB-KW"/>
</dbReference>
<dbReference type="InterPro" id="IPR002104">
    <property type="entry name" value="Integrase_catalytic"/>
</dbReference>
<comment type="caution">
    <text evidence="7">The sequence shown here is derived from an EMBL/GenBank/DDBJ whole genome shotgun (WGS) entry which is preliminary data.</text>
</comment>
<evidence type="ECO:0000256" key="4">
    <source>
        <dbReference type="ARBA" id="ARBA00023172"/>
    </source>
</evidence>
<dbReference type="AlphaFoldDB" id="A0A7W9D4V2"/>
<keyword evidence="2" id="KW-0229">DNA integration</keyword>
<dbReference type="Pfam" id="PF00589">
    <property type="entry name" value="Phage_integrase"/>
    <property type="match status" value="1"/>
</dbReference>
<keyword evidence="8" id="KW-1185">Reference proteome</keyword>
<dbReference type="InterPro" id="IPR050090">
    <property type="entry name" value="Tyrosine_recombinase_XerCD"/>
</dbReference>